<evidence type="ECO:0000313" key="4">
    <source>
        <dbReference type="Proteomes" id="UP000596742"/>
    </source>
</evidence>
<keyword evidence="4" id="KW-1185">Reference proteome</keyword>
<gene>
    <name evidence="3" type="ORF">MGAL_10B080672</name>
</gene>
<dbReference type="GO" id="GO:0008201">
    <property type="term" value="F:heparin binding"/>
    <property type="evidence" value="ECO:0007669"/>
    <property type="project" value="TreeGrafter"/>
</dbReference>
<evidence type="ECO:0000256" key="1">
    <source>
        <dbReference type="SAM" id="MobiDB-lite"/>
    </source>
</evidence>
<accession>A0A8B6E999</accession>
<dbReference type="Pfam" id="PF01091">
    <property type="entry name" value="PTN_MK_C"/>
    <property type="match status" value="3"/>
</dbReference>
<dbReference type="Gene3D" id="2.30.90.10">
    <property type="entry name" value="Heparin-binding Growth Factor, Midkine, Chain A- C-terminal Domain"/>
    <property type="match status" value="3"/>
</dbReference>
<feature type="compositionally biased region" description="Basic and acidic residues" evidence="1">
    <location>
        <begin position="89"/>
        <end position="105"/>
    </location>
</feature>
<proteinExistence type="predicted"/>
<feature type="region of interest" description="Disordered" evidence="1">
    <location>
        <begin position="84"/>
        <end position="105"/>
    </location>
</feature>
<feature type="domain" description="Pleiotrophin/Midkine C-terminal" evidence="2">
    <location>
        <begin position="167"/>
        <end position="223"/>
    </location>
</feature>
<dbReference type="Proteomes" id="UP000596742">
    <property type="component" value="Unassembled WGS sequence"/>
</dbReference>
<dbReference type="AlphaFoldDB" id="A0A8B6E999"/>
<dbReference type="InterPro" id="IPR020090">
    <property type="entry name" value="PTN/MK_C_dom"/>
</dbReference>
<reference evidence="3" key="1">
    <citation type="submission" date="2018-11" db="EMBL/GenBank/DDBJ databases">
        <authorList>
            <person name="Alioto T."/>
            <person name="Alioto T."/>
        </authorList>
    </citation>
    <scope>NUCLEOTIDE SEQUENCE</scope>
</reference>
<dbReference type="GO" id="GO:0008083">
    <property type="term" value="F:growth factor activity"/>
    <property type="evidence" value="ECO:0007669"/>
    <property type="project" value="InterPro"/>
</dbReference>
<dbReference type="GO" id="GO:0048332">
    <property type="term" value="P:mesoderm morphogenesis"/>
    <property type="evidence" value="ECO:0007669"/>
    <property type="project" value="TreeGrafter"/>
</dbReference>
<protein>
    <recommendedName>
        <fullName evidence="2">Pleiotrophin/Midkine C-terminal domain-containing protein</fullName>
    </recommendedName>
</protein>
<feature type="domain" description="Pleiotrophin/Midkine C-terminal" evidence="2">
    <location>
        <begin position="340"/>
        <end position="399"/>
    </location>
</feature>
<dbReference type="EMBL" id="UYJE01004676">
    <property type="protein sequence ID" value="VDI30287.1"/>
    <property type="molecule type" value="Genomic_DNA"/>
</dbReference>
<dbReference type="InterPro" id="IPR038130">
    <property type="entry name" value="PTN/MK_C_dom_sf"/>
</dbReference>
<name>A0A8B6E999_MYTGA</name>
<feature type="domain" description="Pleiotrophin/Midkine C-terminal" evidence="2">
    <location>
        <begin position="254"/>
        <end position="313"/>
    </location>
</feature>
<sequence>MVARKSLTSEDSSPLKARKSLTSEDSSPLKARKSLTSEDSSPLKAIKDLNNPIDVCQNLERIRETTGEYERIGKNTKKDAITGLINHSSTKDKKSEIGRKRSGNKKIDAAESKKCTVRLTDIEPCKNPEQYYDYNICGPVTESECLSDDKEERSLLQEFCPEQCTCKCKYDKSAWSDCDTKTNTVSRVLTLKSGKEGCQQTQNQTITCDRFERLQAWKIKKAENRRELQEKKHQRKERQQEMKENKQLVKEQLKRCRYEHSDWSECDQATNTATRNFTLSEGEQGCEQSHTFTITCDKLNRIQAWKAKKRDRKQNRIDEKLQMKQDRKEKRKLEKEQRLKCKYDKEDWSECDNTTNTVTRVMTLRDGEEEECEPIINVIISCSKFERIQQWKARKMERKNEKKENKMFIREQKNMWKENKKIVKEQRRLGCNFDVTFSECDPTTNMVTKSYIPTTDDDDSCENRSFEYSCDLHERLMEKKRKRQDKRVNRKINRKEFRQQRLLI</sequence>
<dbReference type="GO" id="GO:0005576">
    <property type="term" value="C:extracellular region"/>
    <property type="evidence" value="ECO:0007669"/>
    <property type="project" value="TreeGrafter"/>
</dbReference>
<dbReference type="OrthoDB" id="10024128at2759"/>
<dbReference type="PANTHER" id="PTHR21050">
    <property type="entry name" value="MIDKINE AND PLEIOTROPHIN 1, ISOFORM A-RELATED"/>
    <property type="match status" value="1"/>
</dbReference>
<comment type="caution">
    <text evidence="3">The sequence shown here is derived from an EMBL/GenBank/DDBJ whole genome shotgun (WGS) entry which is preliminary data.</text>
</comment>
<feature type="region of interest" description="Disordered" evidence="1">
    <location>
        <begin position="307"/>
        <end position="331"/>
    </location>
</feature>
<feature type="compositionally biased region" description="Basic and acidic residues" evidence="1">
    <location>
        <begin position="314"/>
        <end position="331"/>
    </location>
</feature>
<dbReference type="PANTHER" id="PTHR21050:SF1">
    <property type="entry name" value="MIDKINE AND PLEIOTROPHIN 1, ISOFORM A-RELATED"/>
    <property type="match status" value="1"/>
</dbReference>
<feature type="region of interest" description="Disordered" evidence="1">
    <location>
        <begin position="1"/>
        <end position="47"/>
    </location>
</feature>
<feature type="region of interest" description="Disordered" evidence="1">
    <location>
        <begin position="225"/>
        <end position="246"/>
    </location>
</feature>
<evidence type="ECO:0000313" key="3">
    <source>
        <dbReference type="EMBL" id="VDI30287.1"/>
    </source>
</evidence>
<evidence type="ECO:0000259" key="2">
    <source>
        <dbReference type="Pfam" id="PF01091"/>
    </source>
</evidence>
<organism evidence="3 4">
    <name type="scientific">Mytilus galloprovincialis</name>
    <name type="common">Mediterranean mussel</name>
    <dbReference type="NCBI Taxonomy" id="29158"/>
    <lineage>
        <taxon>Eukaryota</taxon>
        <taxon>Metazoa</taxon>
        <taxon>Spiralia</taxon>
        <taxon>Lophotrochozoa</taxon>
        <taxon>Mollusca</taxon>
        <taxon>Bivalvia</taxon>
        <taxon>Autobranchia</taxon>
        <taxon>Pteriomorphia</taxon>
        <taxon>Mytilida</taxon>
        <taxon>Mytiloidea</taxon>
        <taxon>Mytilidae</taxon>
        <taxon>Mytilinae</taxon>
        <taxon>Mytilus</taxon>
    </lineage>
</organism>